<evidence type="ECO:0000256" key="1">
    <source>
        <dbReference type="ARBA" id="ARBA00004123"/>
    </source>
</evidence>
<dbReference type="GO" id="GO:0008380">
    <property type="term" value="P:RNA splicing"/>
    <property type="evidence" value="ECO:0000318"/>
    <property type="project" value="GO_Central"/>
</dbReference>
<proteinExistence type="inferred from homology"/>
<dbReference type="EMBL" id="DF237010">
    <property type="protein sequence ID" value="GAQ80734.1"/>
    <property type="molecule type" value="Genomic_DNA"/>
</dbReference>
<comment type="subcellular location">
    <subcellularLocation>
        <location evidence="1 7">Nucleus</location>
    </subcellularLocation>
</comment>
<feature type="region of interest" description="Disordered" evidence="8">
    <location>
        <begin position="493"/>
        <end position="512"/>
    </location>
</feature>
<evidence type="ECO:0000256" key="4">
    <source>
        <dbReference type="ARBA" id="ARBA00022728"/>
    </source>
</evidence>
<keyword evidence="3 7" id="KW-0507">mRNA processing</keyword>
<keyword evidence="11" id="KW-1185">Reference proteome</keyword>
<evidence type="ECO:0000256" key="3">
    <source>
        <dbReference type="ARBA" id="ARBA00022664"/>
    </source>
</evidence>
<keyword evidence="5 7" id="KW-0508">mRNA splicing</keyword>
<evidence type="ECO:0000313" key="11">
    <source>
        <dbReference type="Proteomes" id="UP000054558"/>
    </source>
</evidence>
<dbReference type="AlphaFoldDB" id="A0A0U9HJH4"/>
<evidence type="ECO:0000256" key="2">
    <source>
        <dbReference type="ARBA" id="ARBA00007203"/>
    </source>
</evidence>
<evidence type="ECO:0000259" key="9">
    <source>
        <dbReference type="Pfam" id="PF11708"/>
    </source>
</evidence>
<feature type="region of interest" description="Disordered" evidence="8">
    <location>
        <begin position="21"/>
        <end position="44"/>
    </location>
</feature>
<dbReference type="GO" id="GO:0005681">
    <property type="term" value="C:spliceosomal complex"/>
    <property type="evidence" value="ECO:0000318"/>
    <property type="project" value="GO_Central"/>
</dbReference>
<evidence type="ECO:0000313" key="10">
    <source>
        <dbReference type="EMBL" id="GAQ80734.1"/>
    </source>
</evidence>
<accession>A0A0U9HJH4</accession>
<comment type="subunit">
    <text evidence="7">Associated with the spliceosome.</text>
</comment>
<keyword evidence="4 7" id="KW-0747">Spliceosome</keyword>
<feature type="compositionally biased region" description="Acidic residues" evidence="8">
    <location>
        <begin position="200"/>
        <end position="210"/>
    </location>
</feature>
<keyword evidence="6 7" id="KW-0539">Nucleus</keyword>
<feature type="region of interest" description="Disordered" evidence="8">
    <location>
        <begin position="181"/>
        <end position="237"/>
    </location>
</feature>
<feature type="region of interest" description="Disordered" evidence="8">
    <location>
        <begin position="453"/>
        <end position="483"/>
    </location>
</feature>
<dbReference type="InterPro" id="IPR039974">
    <property type="entry name" value="Splicing_factor_SLU7"/>
</dbReference>
<dbReference type="GO" id="GO:0030628">
    <property type="term" value="F:pre-mRNA 3'-splice site binding"/>
    <property type="evidence" value="ECO:0007669"/>
    <property type="project" value="UniProtKB-UniRule"/>
</dbReference>
<dbReference type="Proteomes" id="UP000054558">
    <property type="component" value="Unassembled WGS sequence"/>
</dbReference>
<comment type="function">
    <text evidence="7">Involved in pre-mRNA splicing.</text>
</comment>
<reference evidence="10 11" key="1">
    <citation type="journal article" date="2014" name="Nat. Commun.">
        <title>Klebsormidium flaccidum genome reveals primary factors for plant terrestrial adaptation.</title>
        <authorList>
            <person name="Hori K."/>
            <person name="Maruyama F."/>
            <person name="Fujisawa T."/>
            <person name="Togashi T."/>
            <person name="Yamamoto N."/>
            <person name="Seo M."/>
            <person name="Sato S."/>
            <person name="Yamada T."/>
            <person name="Mori H."/>
            <person name="Tajima N."/>
            <person name="Moriyama T."/>
            <person name="Ikeuchi M."/>
            <person name="Watanabe M."/>
            <person name="Wada H."/>
            <person name="Kobayashi K."/>
            <person name="Saito M."/>
            <person name="Masuda T."/>
            <person name="Sasaki-Sekimoto Y."/>
            <person name="Mashiguchi K."/>
            <person name="Awai K."/>
            <person name="Shimojima M."/>
            <person name="Masuda S."/>
            <person name="Iwai M."/>
            <person name="Nobusawa T."/>
            <person name="Narise T."/>
            <person name="Kondo S."/>
            <person name="Saito H."/>
            <person name="Sato R."/>
            <person name="Murakawa M."/>
            <person name="Ihara Y."/>
            <person name="Oshima-Yamada Y."/>
            <person name="Ohtaka K."/>
            <person name="Satoh M."/>
            <person name="Sonobe K."/>
            <person name="Ishii M."/>
            <person name="Ohtani R."/>
            <person name="Kanamori-Sato M."/>
            <person name="Honoki R."/>
            <person name="Miyazaki D."/>
            <person name="Mochizuki H."/>
            <person name="Umetsu J."/>
            <person name="Higashi K."/>
            <person name="Shibata D."/>
            <person name="Kamiya Y."/>
            <person name="Sato N."/>
            <person name="Nakamura Y."/>
            <person name="Tabata S."/>
            <person name="Ida S."/>
            <person name="Kurokawa K."/>
            <person name="Ohta H."/>
        </authorList>
    </citation>
    <scope>NUCLEOTIDE SEQUENCE [LARGE SCALE GENOMIC DNA]</scope>
    <source>
        <strain evidence="10 11">NIES-2285</strain>
    </source>
</reference>
<dbReference type="InterPro" id="IPR021715">
    <property type="entry name" value="Slu7_dom"/>
</dbReference>
<dbReference type="Pfam" id="PF11708">
    <property type="entry name" value="Slu7"/>
    <property type="match status" value="1"/>
</dbReference>
<dbReference type="STRING" id="105231.A0A0U9HJH4"/>
<evidence type="ECO:0000256" key="5">
    <source>
        <dbReference type="ARBA" id="ARBA00023187"/>
    </source>
</evidence>
<feature type="domain" description="Pre-mRNA-splicing factor SLU7" evidence="9">
    <location>
        <begin position="136"/>
        <end position="411"/>
    </location>
</feature>
<dbReference type="GO" id="GO:0000398">
    <property type="term" value="P:mRNA splicing, via spliceosome"/>
    <property type="evidence" value="ECO:0007669"/>
    <property type="project" value="UniProtKB-UniRule"/>
</dbReference>
<dbReference type="OMA" id="KYAWESQ"/>
<gene>
    <name evidence="10" type="ORF">KFL_000610120</name>
</gene>
<name>A0A0U9HJH4_KLENI</name>
<organism evidence="10 11">
    <name type="scientific">Klebsormidium nitens</name>
    <name type="common">Green alga</name>
    <name type="synonym">Ulothrix nitens</name>
    <dbReference type="NCBI Taxonomy" id="105231"/>
    <lineage>
        <taxon>Eukaryota</taxon>
        <taxon>Viridiplantae</taxon>
        <taxon>Streptophyta</taxon>
        <taxon>Klebsormidiophyceae</taxon>
        <taxon>Klebsormidiales</taxon>
        <taxon>Klebsormidiaceae</taxon>
        <taxon>Klebsormidium</taxon>
    </lineage>
</organism>
<feature type="compositionally biased region" description="Basic and acidic residues" evidence="8">
    <location>
        <begin position="493"/>
        <end position="508"/>
    </location>
</feature>
<evidence type="ECO:0000256" key="6">
    <source>
        <dbReference type="ARBA" id="ARBA00023242"/>
    </source>
</evidence>
<sequence length="552" mass="62816">MASANVNFKSRDEHRKAVELEEARKAGLAPAELDEDGKEINPHIPQYMSSAPWYLNQSGPGLKHQKNWKEGGSIKKQWYDRGATTFQASKFRKGACQNCGAMTHDSKLCLERPRKLGAVHTNKNIAADEKVEEIELDFEGKRDRWNGYDPSTYARVIDTYQKRDELRQKVVREEKLKKKFAKAANGEGAIENGEKKDGSDSESESDEEGQDEAKLDESKQMDFGKVEKRVRTTGGGATGSVRNLRIREDTAKYLINLDIESAYYDPKTRSMREDPNPEKAPEEKFFAGDNAWRGKGEAEQFKQLNIHAWEALEHGQDIHMQATPSQAEMLYKEFKVKKEKLKGATKEAVLAKYGNAAAADKPPDDLLLGQTEAFIEYDRTGKPLRGDKIVVPRSRYEEDVLINNHTSVWGSWWKDGQWGYKCCRQTMRNSYCTGQAGIEASEATAALMQSNVERKEAEPEVVREREEKNTAAWGEDTPDDVQLDREKLKDALRKEQDRARDVERDERKRKYNVTYSSDVTAEEMEAYRLVKSRTDDPMAAFLGKDGDVEDDI</sequence>
<feature type="compositionally biased region" description="Basic and acidic residues" evidence="8">
    <location>
        <begin position="453"/>
        <end position="469"/>
    </location>
</feature>
<comment type="similarity">
    <text evidence="2 7">Belongs to the SLU7 family.</text>
</comment>
<dbReference type="PANTHER" id="PTHR12942:SF2">
    <property type="entry name" value="PRE-MRNA-SPLICING FACTOR SLU7"/>
    <property type="match status" value="1"/>
</dbReference>
<protein>
    <recommendedName>
        <fullName evidence="7">Pre-mRNA-splicing factor SLU7</fullName>
    </recommendedName>
</protein>
<dbReference type="PANTHER" id="PTHR12942">
    <property type="entry name" value="STEP II SPLICING FACTOR SLU7"/>
    <property type="match status" value="1"/>
</dbReference>
<feature type="compositionally biased region" description="Basic and acidic residues" evidence="8">
    <location>
        <begin position="211"/>
        <end position="230"/>
    </location>
</feature>
<dbReference type="OrthoDB" id="249612at2759"/>
<evidence type="ECO:0000256" key="7">
    <source>
        <dbReference type="RuleBase" id="RU367071"/>
    </source>
</evidence>
<evidence type="ECO:0000256" key="8">
    <source>
        <dbReference type="SAM" id="MobiDB-lite"/>
    </source>
</evidence>